<dbReference type="Pfam" id="PF00226">
    <property type="entry name" value="DnaJ"/>
    <property type="match status" value="1"/>
</dbReference>
<gene>
    <name evidence="4" type="ORF">Q763_05875</name>
</gene>
<dbReference type="eggNOG" id="COG0484">
    <property type="taxonomic scope" value="Bacteria"/>
</dbReference>
<evidence type="ECO:0000259" key="3">
    <source>
        <dbReference type="PROSITE" id="PS50076"/>
    </source>
</evidence>
<proteinExistence type="predicted"/>
<keyword evidence="5" id="KW-1185">Reference proteome</keyword>
<keyword evidence="1" id="KW-0143">Chaperone</keyword>
<evidence type="ECO:0000256" key="2">
    <source>
        <dbReference type="SAM" id="Phobius"/>
    </source>
</evidence>
<evidence type="ECO:0000256" key="1">
    <source>
        <dbReference type="ARBA" id="ARBA00023186"/>
    </source>
</evidence>
<dbReference type="Proteomes" id="UP000030129">
    <property type="component" value="Unassembled WGS sequence"/>
</dbReference>
<dbReference type="Gene3D" id="1.10.287.110">
    <property type="entry name" value="DnaJ domain"/>
    <property type="match status" value="1"/>
</dbReference>
<evidence type="ECO:0000313" key="5">
    <source>
        <dbReference type="Proteomes" id="UP000030129"/>
    </source>
</evidence>
<protein>
    <recommendedName>
        <fullName evidence="3">J domain-containing protein</fullName>
    </recommendedName>
</protein>
<accession>A0A0A2LTG9</accession>
<dbReference type="GO" id="GO:0036503">
    <property type="term" value="P:ERAD pathway"/>
    <property type="evidence" value="ECO:0007669"/>
    <property type="project" value="TreeGrafter"/>
</dbReference>
<dbReference type="InterPro" id="IPR001623">
    <property type="entry name" value="DnaJ_domain"/>
</dbReference>
<dbReference type="PROSITE" id="PS50076">
    <property type="entry name" value="DNAJ_2"/>
    <property type="match status" value="1"/>
</dbReference>
<evidence type="ECO:0000313" key="4">
    <source>
        <dbReference type="EMBL" id="KGO82621.1"/>
    </source>
</evidence>
<keyword evidence="2" id="KW-1133">Transmembrane helix</keyword>
<sequence>MKNHYEILGVSQTCTQAEIKKAYRVLAVKYHPDKNNGDKQSEENFKAILESYIILSDEETRLEYDYFKGFKKGNKPQYSEPGKPSPIKYLVQIKRIKDAVLSAGGHVNKNVLYNAIDRLLSEENISFLIRKQDLSINHLIIDEALTCAIFIDESLKHEFHDRLLKLADGNVRMVNRINLLNKINDSITATNNPPEPQQPKEVKESPPTLIAIVIFVLFIMLFLVFLYMENS</sequence>
<dbReference type="CDD" id="cd06257">
    <property type="entry name" value="DnaJ"/>
    <property type="match status" value="1"/>
</dbReference>
<reference evidence="4 5" key="1">
    <citation type="submission" date="2013-09" db="EMBL/GenBank/DDBJ databases">
        <authorList>
            <person name="Zeng Z."/>
            <person name="Chen C."/>
        </authorList>
    </citation>
    <scope>NUCLEOTIDE SEQUENCE [LARGE SCALE GENOMIC DNA]</scope>
    <source>
        <strain evidence="4 5">F44-8</strain>
    </source>
</reference>
<organism evidence="4 5">
    <name type="scientific">Flavobacterium beibuense F44-8</name>
    <dbReference type="NCBI Taxonomy" id="1406840"/>
    <lineage>
        <taxon>Bacteria</taxon>
        <taxon>Pseudomonadati</taxon>
        <taxon>Bacteroidota</taxon>
        <taxon>Flavobacteriia</taxon>
        <taxon>Flavobacteriales</taxon>
        <taxon>Flavobacteriaceae</taxon>
        <taxon>Flavobacterium</taxon>
    </lineage>
</organism>
<keyword evidence="2" id="KW-0472">Membrane</keyword>
<feature type="transmembrane region" description="Helical" evidence="2">
    <location>
        <begin position="209"/>
        <end position="228"/>
    </location>
</feature>
<dbReference type="PRINTS" id="PR00625">
    <property type="entry name" value="JDOMAIN"/>
</dbReference>
<dbReference type="InterPro" id="IPR036869">
    <property type="entry name" value="J_dom_sf"/>
</dbReference>
<dbReference type="EMBL" id="JRLV01000005">
    <property type="protein sequence ID" value="KGO82621.1"/>
    <property type="molecule type" value="Genomic_DNA"/>
</dbReference>
<name>A0A0A2LTG9_9FLAO</name>
<dbReference type="AlphaFoldDB" id="A0A0A2LTG9"/>
<dbReference type="InterPro" id="IPR051948">
    <property type="entry name" value="Hsp70_co-chaperone_J-domain"/>
</dbReference>
<comment type="caution">
    <text evidence="4">The sequence shown here is derived from an EMBL/GenBank/DDBJ whole genome shotgun (WGS) entry which is preliminary data.</text>
</comment>
<feature type="domain" description="J" evidence="3">
    <location>
        <begin position="3"/>
        <end position="68"/>
    </location>
</feature>
<dbReference type="SMART" id="SM00271">
    <property type="entry name" value="DnaJ"/>
    <property type="match status" value="1"/>
</dbReference>
<dbReference type="STRING" id="1406840.Q763_05875"/>
<dbReference type="GO" id="GO:0051087">
    <property type="term" value="F:protein-folding chaperone binding"/>
    <property type="evidence" value="ECO:0007669"/>
    <property type="project" value="TreeGrafter"/>
</dbReference>
<dbReference type="SUPFAM" id="SSF46565">
    <property type="entry name" value="Chaperone J-domain"/>
    <property type="match status" value="1"/>
</dbReference>
<dbReference type="PANTHER" id="PTHR44360">
    <property type="entry name" value="DNAJ HOMOLOG SUBFAMILY B MEMBER 9"/>
    <property type="match status" value="1"/>
</dbReference>
<dbReference type="GO" id="GO:0051787">
    <property type="term" value="F:misfolded protein binding"/>
    <property type="evidence" value="ECO:0007669"/>
    <property type="project" value="TreeGrafter"/>
</dbReference>
<keyword evidence="2" id="KW-0812">Transmembrane</keyword>
<dbReference type="PANTHER" id="PTHR44360:SF1">
    <property type="entry name" value="DNAJ HOMOLOG SUBFAMILY B MEMBER 9"/>
    <property type="match status" value="1"/>
</dbReference>